<protein>
    <recommendedName>
        <fullName evidence="3">histidine kinase</fullName>
        <ecNumber evidence="3">2.7.13.3</ecNumber>
    </recommendedName>
</protein>
<dbReference type="EC" id="2.7.13.3" evidence="3"/>
<organism evidence="14 15">
    <name type="scientific">Rhodospirillum rubrum (strain ATCC 11170 / ATH 1.1.1 / DSM 467 / LMG 4362 / NCIMB 8255 / S1)</name>
    <dbReference type="NCBI Taxonomy" id="269796"/>
    <lineage>
        <taxon>Bacteria</taxon>
        <taxon>Pseudomonadati</taxon>
        <taxon>Pseudomonadota</taxon>
        <taxon>Alphaproteobacteria</taxon>
        <taxon>Rhodospirillales</taxon>
        <taxon>Rhodospirillaceae</taxon>
        <taxon>Rhodospirillum</taxon>
    </lineage>
</organism>
<dbReference type="InterPro" id="IPR050351">
    <property type="entry name" value="BphY/WalK/GraS-like"/>
</dbReference>
<proteinExistence type="predicted"/>
<evidence type="ECO:0000256" key="5">
    <source>
        <dbReference type="ARBA" id="ARBA00022553"/>
    </source>
</evidence>
<keyword evidence="7" id="KW-0547">Nucleotide-binding</keyword>
<reference evidence="14 15" key="1">
    <citation type="journal article" date="2011" name="Stand. Genomic Sci.">
        <title>Complete genome sequence of Rhodospirillum rubrum type strain (S1).</title>
        <authorList>
            <person name="Munk A.C."/>
            <person name="Copeland A."/>
            <person name="Lucas S."/>
            <person name="Lapidus A."/>
            <person name="Del Rio T.G."/>
            <person name="Barry K."/>
            <person name="Detter J.C."/>
            <person name="Hammon N."/>
            <person name="Israni S."/>
            <person name="Pitluck S."/>
            <person name="Brettin T."/>
            <person name="Bruce D."/>
            <person name="Han C."/>
            <person name="Tapia R."/>
            <person name="Gilna P."/>
            <person name="Schmutz J."/>
            <person name="Larimer F."/>
            <person name="Land M."/>
            <person name="Kyrpides N.C."/>
            <person name="Mavromatis K."/>
            <person name="Richardson P."/>
            <person name="Rohde M."/>
            <person name="Goker M."/>
            <person name="Klenk H.P."/>
            <person name="Zhang Y."/>
            <person name="Roberts G.P."/>
            <person name="Reslewic S."/>
            <person name="Schwartz D.C."/>
        </authorList>
    </citation>
    <scope>NUCLEOTIDE SEQUENCE [LARGE SCALE GENOMIC DNA]</scope>
    <source>
        <strain evidence="15">ATCC 11170 / ATH 1.1.1 / DSM 467 / LMG 4362 / NCIMB 8255 / S1</strain>
    </source>
</reference>
<evidence type="ECO:0000313" key="15">
    <source>
        <dbReference type="Proteomes" id="UP000001929"/>
    </source>
</evidence>
<keyword evidence="11 12" id="KW-0472">Membrane</keyword>
<evidence type="ECO:0000256" key="4">
    <source>
        <dbReference type="ARBA" id="ARBA00022475"/>
    </source>
</evidence>
<keyword evidence="9" id="KW-0067">ATP-binding</keyword>
<dbReference type="SMART" id="SM00388">
    <property type="entry name" value="HisKA"/>
    <property type="match status" value="1"/>
</dbReference>
<evidence type="ECO:0000256" key="8">
    <source>
        <dbReference type="ARBA" id="ARBA00022777"/>
    </source>
</evidence>
<evidence type="ECO:0000256" key="11">
    <source>
        <dbReference type="ARBA" id="ARBA00023136"/>
    </source>
</evidence>
<dbReference type="Pfam" id="PF08448">
    <property type="entry name" value="PAS_4"/>
    <property type="match status" value="1"/>
</dbReference>
<keyword evidence="5" id="KW-0597">Phosphoprotein</keyword>
<dbReference type="GO" id="GO:0000155">
    <property type="term" value="F:phosphorelay sensor kinase activity"/>
    <property type="evidence" value="ECO:0007669"/>
    <property type="project" value="InterPro"/>
</dbReference>
<keyword evidence="4" id="KW-1003">Cell membrane</keyword>
<keyword evidence="8 14" id="KW-0418">Kinase</keyword>
<dbReference type="InterPro" id="IPR003661">
    <property type="entry name" value="HisK_dim/P_dom"/>
</dbReference>
<dbReference type="InterPro" id="IPR036097">
    <property type="entry name" value="HisK_dim/P_sf"/>
</dbReference>
<keyword evidence="6" id="KW-0808">Transferase</keyword>
<dbReference type="AlphaFoldDB" id="Q2RNF8"/>
<comment type="catalytic activity">
    <reaction evidence="1">
        <text>ATP + protein L-histidine = ADP + protein N-phospho-L-histidine.</text>
        <dbReference type="EC" id="2.7.13.3"/>
    </reaction>
</comment>
<comment type="subcellular location">
    <subcellularLocation>
        <location evidence="2">Cell membrane</location>
    </subcellularLocation>
</comment>
<dbReference type="SMART" id="SM00387">
    <property type="entry name" value="HATPase_c"/>
    <property type="match status" value="1"/>
</dbReference>
<dbReference type="PATRIC" id="fig|269796.9.peg.3661"/>
<dbReference type="InterPro" id="IPR005467">
    <property type="entry name" value="His_kinase_dom"/>
</dbReference>
<accession>Q2RNF8</accession>
<dbReference type="Proteomes" id="UP000001929">
    <property type="component" value="Chromosome"/>
</dbReference>
<dbReference type="GO" id="GO:0004721">
    <property type="term" value="F:phosphoprotein phosphatase activity"/>
    <property type="evidence" value="ECO:0007669"/>
    <property type="project" value="TreeGrafter"/>
</dbReference>
<dbReference type="FunFam" id="1.10.287.130:FF:000008">
    <property type="entry name" value="Two-component sensor histidine kinase"/>
    <property type="match status" value="1"/>
</dbReference>
<dbReference type="GO" id="GO:0016036">
    <property type="term" value="P:cellular response to phosphate starvation"/>
    <property type="evidence" value="ECO:0007669"/>
    <property type="project" value="TreeGrafter"/>
</dbReference>
<dbReference type="eggNOG" id="COG5002">
    <property type="taxonomic scope" value="Bacteria"/>
</dbReference>
<dbReference type="CDD" id="cd00082">
    <property type="entry name" value="HisKA"/>
    <property type="match status" value="1"/>
</dbReference>
<feature type="transmembrane region" description="Helical" evidence="12">
    <location>
        <begin position="12"/>
        <end position="32"/>
    </location>
</feature>
<keyword evidence="12" id="KW-0812">Transmembrane</keyword>
<keyword evidence="15" id="KW-1185">Reference proteome</keyword>
<dbReference type="KEGG" id="rru:Rru_A3543"/>
<dbReference type="SUPFAM" id="SSF47384">
    <property type="entry name" value="Homodimeric domain of signal transducing histidine kinase"/>
    <property type="match status" value="1"/>
</dbReference>
<keyword evidence="10" id="KW-0902">Two-component regulatory system</keyword>
<dbReference type="PRINTS" id="PR00344">
    <property type="entry name" value="BCTRLSENSOR"/>
</dbReference>
<dbReference type="EnsemblBacteria" id="ABC24337">
    <property type="protein sequence ID" value="ABC24337"/>
    <property type="gene ID" value="Rru_A3543"/>
</dbReference>
<evidence type="ECO:0000256" key="12">
    <source>
        <dbReference type="SAM" id="Phobius"/>
    </source>
</evidence>
<dbReference type="Pfam" id="PF02518">
    <property type="entry name" value="HATPase_c"/>
    <property type="match status" value="1"/>
</dbReference>
<evidence type="ECO:0000256" key="2">
    <source>
        <dbReference type="ARBA" id="ARBA00004236"/>
    </source>
</evidence>
<dbReference type="Gene3D" id="3.30.565.10">
    <property type="entry name" value="Histidine kinase-like ATPase, C-terminal domain"/>
    <property type="match status" value="1"/>
</dbReference>
<dbReference type="InterPro" id="IPR035965">
    <property type="entry name" value="PAS-like_dom_sf"/>
</dbReference>
<evidence type="ECO:0000256" key="6">
    <source>
        <dbReference type="ARBA" id="ARBA00022679"/>
    </source>
</evidence>
<evidence type="ECO:0000256" key="1">
    <source>
        <dbReference type="ARBA" id="ARBA00000085"/>
    </source>
</evidence>
<dbReference type="GO" id="GO:0005524">
    <property type="term" value="F:ATP binding"/>
    <property type="evidence" value="ECO:0007669"/>
    <property type="project" value="UniProtKB-KW"/>
</dbReference>
<feature type="domain" description="Histidine kinase" evidence="13">
    <location>
        <begin position="237"/>
        <end position="467"/>
    </location>
</feature>
<dbReference type="GO" id="GO:0005886">
    <property type="term" value="C:plasma membrane"/>
    <property type="evidence" value="ECO:0007669"/>
    <property type="project" value="UniProtKB-SubCell"/>
</dbReference>
<dbReference type="Gene3D" id="1.10.287.130">
    <property type="match status" value="1"/>
</dbReference>
<sequence>MDRLTPSLGRLIGAAMLVCVPATAVLLGLTLWGRLSVGVALVAGVLIWTLTALLLRSILREFMVVSRHIRGLGGRSEAGEGAAPTPRLEIAQGLLGAAQHLDRGWRRRTQALRDQLRSDEQVLNTLPDPLLMIAKEAVVTRANEAARSLFGRDPAGQEIITLLRDPGVLDSVERVLAGGTAPRQTIWVMPGAVEREFEVRATPLPSPSIDGSVALLGLHDITALRRLEQMRADFVANASHELRTPLSSLIGFTETLSTSAKNDPEARERFLAIMLEQGRRMQRLIEDLLSLSRIEMEEHTPPDEAVVLPGLIASVTRFLEIKAREKTMTLSVEAPPDLPPAIGDADQLSQIFQNLLDNAIKYGRPGTPVEVRLAVVERGPPAMPAGLRAPCLRVSVIDHGEGIAKAHLPRLTERFYRVDKARSRALGGTGLGLAIVKHVVVRHRGAMTIESDPGLGTTVSVFLPLHGPRPPRRAAPSA</sequence>
<evidence type="ECO:0000256" key="9">
    <source>
        <dbReference type="ARBA" id="ARBA00022840"/>
    </source>
</evidence>
<name>Q2RNF8_RHORT</name>
<evidence type="ECO:0000313" key="14">
    <source>
        <dbReference type="EMBL" id="ABC24337.1"/>
    </source>
</evidence>
<dbReference type="EMBL" id="CP000230">
    <property type="protein sequence ID" value="ABC24337.1"/>
    <property type="molecule type" value="Genomic_DNA"/>
</dbReference>
<gene>
    <name evidence="14" type="ordered locus">Rru_A3543</name>
</gene>
<evidence type="ECO:0000256" key="3">
    <source>
        <dbReference type="ARBA" id="ARBA00012438"/>
    </source>
</evidence>
<dbReference type="Pfam" id="PF00512">
    <property type="entry name" value="HisKA"/>
    <property type="match status" value="1"/>
</dbReference>
<dbReference type="Gene3D" id="3.30.450.20">
    <property type="entry name" value="PAS domain"/>
    <property type="match status" value="1"/>
</dbReference>
<dbReference type="PhylomeDB" id="Q2RNF8"/>
<dbReference type="PANTHER" id="PTHR45453">
    <property type="entry name" value="PHOSPHATE REGULON SENSOR PROTEIN PHOR"/>
    <property type="match status" value="1"/>
</dbReference>
<dbReference type="SUPFAM" id="SSF55874">
    <property type="entry name" value="ATPase domain of HSP90 chaperone/DNA topoisomerase II/histidine kinase"/>
    <property type="match status" value="1"/>
</dbReference>
<evidence type="ECO:0000259" key="13">
    <source>
        <dbReference type="PROSITE" id="PS50109"/>
    </source>
</evidence>
<dbReference type="InterPro" id="IPR003594">
    <property type="entry name" value="HATPase_dom"/>
</dbReference>
<dbReference type="InterPro" id="IPR013656">
    <property type="entry name" value="PAS_4"/>
</dbReference>
<dbReference type="InterPro" id="IPR004358">
    <property type="entry name" value="Sig_transdc_His_kin-like_C"/>
</dbReference>
<dbReference type="HOGENOM" id="CLU_000445_89_2_5"/>
<dbReference type="InterPro" id="IPR036890">
    <property type="entry name" value="HATPase_C_sf"/>
</dbReference>
<dbReference type="SUPFAM" id="SSF55785">
    <property type="entry name" value="PYP-like sensor domain (PAS domain)"/>
    <property type="match status" value="1"/>
</dbReference>
<dbReference type="PANTHER" id="PTHR45453:SF1">
    <property type="entry name" value="PHOSPHATE REGULON SENSOR PROTEIN PHOR"/>
    <property type="match status" value="1"/>
</dbReference>
<evidence type="ECO:0000256" key="10">
    <source>
        <dbReference type="ARBA" id="ARBA00023012"/>
    </source>
</evidence>
<keyword evidence="12" id="KW-1133">Transmembrane helix</keyword>
<dbReference type="RefSeq" id="WP_011391290.1">
    <property type="nucleotide sequence ID" value="NC_007643.1"/>
</dbReference>
<feature type="transmembrane region" description="Helical" evidence="12">
    <location>
        <begin position="38"/>
        <end position="59"/>
    </location>
</feature>
<dbReference type="STRING" id="269796.Rru_A3543"/>
<dbReference type="PROSITE" id="PS50109">
    <property type="entry name" value="HIS_KIN"/>
    <property type="match status" value="1"/>
</dbReference>
<dbReference type="FunFam" id="3.30.565.10:FF:000006">
    <property type="entry name" value="Sensor histidine kinase WalK"/>
    <property type="match status" value="1"/>
</dbReference>
<evidence type="ECO:0000256" key="7">
    <source>
        <dbReference type="ARBA" id="ARBA00022741"/>
    </source>
</evidence>